<evidence type="ECO:0000256" key="11">
    <source>
        <dbReference type="RuleBase" id="RU003357"/>
    </source>
</evidence>
<keyword evidence="9 10" id="KW-0998">Cell outer membrane</keyword>
<protein>
    <submittedName>
        <fullName evidence="14">Putative TonB-dependent receptor</fullName>
    </submittedName>
</protein>
<evidence type="ECO:0000256" key="4">
    <source>
        <dbReference type="ARBA" id="ARBA00022496"/>
    </source>
</evidence>
<evidence type="ECO:0000256" key="6">
    <source>
        <dbReference type="ARBA" id="ARBA00023004"/>
    </source>
</evidence>
<dbReference type="InterPro" id="IPR037066">
    <property type="entry name" value="Plug_dom_sf"/>
</dbReference>
<keyword evidence="4" id="KW-0406">Ion transport</keyword>
<keyword evidence="8 10" id="KW-0472">Membrane</keyword>
<keyword evidence="14" id="KW-0675">Receptor</keyword>
<dbReference type="Gene3D" id="3.55.50.30">
    <property type="match status" value="1"/>
</dbReference>
<dbReference type="SUPFAM" id="SSF56935">
    <property type="entry name" value="Porins"/>
    <property type="match status" value="1"/>
</dbReference>
<proteinExistence type="inferred from homology"/>
<keyword evidence="6" id="KW-0408">Iron</keyword>
<name>A0A1Y5SPX5_9RHOB</name>
<dbReference type="GO" id="GO:0009279">
    <property type="term" value="C:cell outer membrane"/>
    <property type="evidence" value="ECO:0007669"/>
    <property type="project" value="UniProtKB-SubCell"/>
</dbReference>
<evidence type="ECO:0000256" key="7">
    <source>
        <dbReference type="ARBA" id="ARBA00023077"/>
    </source>
</evidence>
<evidence type="ECO:0000256" key="8">
    <source>
        <dbReference type="ARBA" id="ARBA00023136"/>
    </source>
</evidence>
<keyword evidence="4" id="KW-0410">Iron transport</keyword>
<sequence>MTKNSKQTQALRALLLCTVASFAVAQDGAQHAALAQQADQIALDIPAQSLGSALTRLADALGLRLVVASDVVAGKQSMALSGVYSANTAFNRLLAGTGISYSFPNASTVRINAVVLESGDWDGILLDPIAISDTGGEDAIYDTPGAVAYISQTDIERFRGSSPADMFRGTPGVMSGEARNGAGAIDVNIRGMQGMGRVATTIDGTENSMQVYQGYQGISNRTFIDPDLLGGVDISKGSDIKSGGIAGTVAMRTLGADDIVEDGETFGLRLKGSLANNSSSPNAGDVSGYRFRNILRGVGTATESETGMGGTNEWDPAQGSGSIVAAVKTENVDFLTGYAYRKRGNYHAGTNGPSASPQWIGGYGTDLGLYYDFVENAGVSNYRAGEEVLNSELETKSFIAKGTLRFGDGHAVELSHTSFESEAGDFLARTLTSNTSQAVQSSETTGTKLSTDTLKYRWNPIGNDLIDLKVGIWSSDLETLNPPRWGVIDPEDLGLPSDYRVGSQTMMWGLNIDNSSAFDIGAASFDLTYGLAFKSEDVHERPYTTEIENVAFRDAKREETSAYVALSYRPSDWLTINGGLRYAQFETNDRNLSYSPVLEGRDDTAYNASMSDSGYSPSIGVTLEPWHGTQFYANYSEAKRMPSLVETSASFVSVNQSIKPELAKNWEIGANISRDGLFHSSDSSMLKFGFFDWKIDDYLSREWHDAEDGETSTMQVFNIDRAHFQGLELSYRYLLGGFSAEMAANYYTKVAFCRTSATCEDKSLYADYATNQIPPEYSFDLTLTQKLMDDALIVGGRASYLGSRAIGHGDATGQGMSQFITQVNWEPYTLVDAFAEYKINENFTASFRVENLFDQFYVDPISIVAMPGPGRTVYAALTAEF</sequence>
<organism evidence="14 15">
    <name type="scientific">Pacificibacter marinus</name>
    <dbReference type="NCBI Taxonomy" id="658057"/>
    <lineage>
        <taxon>Bacteria</taxon>
        <taxon>Pseudomonadati</taxon>
        <taxon>Pseudomonadota</taxon>
        <taxon>Alphaproteobacteria</taxon>
        <taxon>Rhodobacterales</taxon>
        <taxon>Roseobacteraceae</taxon>
        <taxon>Pacificibacter</taxon>
    </lineage>
</organism>
<dbReference type="Pfam" id="PF07660">
    <property type="entry name" value="STN"/>
    <property type="match status" value="1"/>
</dbReference>
<dbReference type="InterPro" id="IPR012910">
    <property type="entry name" value="Plug_dom"/>
</dbReference>
<dbReference type="PROSITE" id="PS52016">
    <property type="entry name" value="TONB_DEPENDENT_REC_3"/>
    <property type="match status" value="1"/>
</dbReference>
<evidence type="ECO:0000256" key="1">
    <source>
        <dbReference type="ARBA" id="ARBA00004571"/>
    </source>
</evidence>
<reference evidence="14 15" key="1">
    <citation type="submission" date="2017-03" db="EMBL/GenBank/DDBJ databases">
        <authorList>
            <person name="Afonso C.L."/>
            <person name="Miller P.J."/>
            <person name="Scott M.A."/>
            <person name="Spackman E."/>
            <person name="Goraichik I."/>
            <person name="Dimitrov K.M."/>
            <person name="Suarez D.L."/>
            <person name="Swayne D.E."/>
        </authorList>
    </citation>
    <scope>NUCLEOTIDE SEQUENCE [LARGE SCALE GENOMIC DNA]</scope>
    <source>
        <strain evidence="14 15">CECT 7971</strain>
    </source>
</reference>
<evidence type="ECO:0000313" key="14">
    <source>
        <dbReference type="EMBL" id="SLN45277.1"/>
    </source>
</evidence>
<comment type="similarity">
    <text evidence="10 11">Belongs to the TonB-dependent receptor family.</text>
</comment>
<dbReference type="Pfam" id="PF07715">
    <property type="entry name" value="Plug"/>
    <property type="match status" value="1"/>
</dbReference>
<dbReference type="InterPro" id="IPR039426">
    <property type="entry name" value="TonB-dep_rcpt-like"/>
</dbReference>
<dbReference type="SMART" id="SM00965">
    <property type="entry name" value="STN"/>
    <property type="match status" value="1"/>
</dbReference>
<dbReference type="EMBL" id="FWFW01000006">
    <property type="protein sequence ID" value="SLN45277.1"/>
    <property type="molecule type" value="Genomic_DNA"/>
</dbReference>
<feature type="signal peptide" evidence="12">
    <location>
        <begin position="1"/>
        <end position="25"/>
    </location>
</feature>
<keyword evidence="7 11" id="KW-0798">TonB box</keyword>
<dbReference type="Proteomes" id="UP000193307">
    <property type="component" value="Unassembled WGS sequence"/>
</dbReference>
<dbReference type="OrthoDB" id="9796221at2"/>
<dbReference type="Gene3D" id="2.170.130.10">
    <property type="entry name" value="TonB-dependent receptor, plug domain"/>
    <property type="match status" value="1"/>
</dbReference>
<evidence type="ECO:0000256" key="9">
    <source>
        <dbReference type="ARBA" id="ARBA00023237"/>
    </source>
</evidence>
<dbReference type="GO" id="GO:0033214">
    <property type="term" value="P:siderophore-iron import into cell"/>
    <property type="evidence" value="ECO:0007669"/>
    <property type="project" value="TreeGrafter"/>
</dbReference>
<keyword evidence="15" id="KW-1185">Reference proteome</keyword>
<gene>
    <name evidence="14" type="ORF">PAM7971_02183</name>
</gene>
<dbReference type="Gene3D" id="2.40.170.20">
    <property type="entry name" value="TonB-dependent receptor, beta-barrel domain"/>
    <property type="match status" value="1"/>
</dbReference>
<dbReference type="InterPro" id="IPR036942">
    <property type="entry name" value="Beta-barrel_TonB_sf"/>
</dbReference>
<evidence type="ECO:0000259" key="13">
    <source>
        <dbReference type="SMART" id="SM00965"/>
    </source>
</evidence>
<dbReference type="STRING" id="658057.SAMN04488032_105142"/>
<evidence type="ECO:0000256" key="10">
    <source>
        <dbReference type="PROSITE-ProRule" id="PRU01360"/>
    </source>
</evidence>
<dbReference type="Pfam" id="PF00593">
    <property type="entry name" value="TonB_dep_Rec_b-barrel"/>
    <property type="match status" value="1"/>
</dbReference>
<dbReference type="PANTHER" id="PTHR30442:SF0">
    <property type="entry name" value="FE(3+) DICITRATE TRANSPORT PROTEIN FECA"/>
    <property type="match status" value="1"/>
</dbReference>
<evidence type="ECO:0000256" key="12">
    <source>
        <dbReference type="SAM" id="SignalP"/>
    </source>
</evidence>
<evidence type="ECO:0000313" key="15">
    <source>
        <dbReference type="Proteomes" id="UP000193307"/>
    </source>
</evidence>
<dbReference type="AlphaFoldDB" id="A0A1Y5SPX5"/>
<keyword evidence="2 10" id="KW-0813">Transport</keyword>
<dbReference type="RefSeq" id="WP_085849315.1">
    <property type="nucleotide sequence ID" value="NZ_FNZV01000005.1"/>
</dbReference>
<accession>A0A1Y5SPX5</accession>
<keyword evidence="3 10" id="KW-1134">Transmembrane beta strand</keyword>
<evidence type="ECO:0000256" key="5">
    <source>
        <dbReference type="ARBA" id="ARBA00022692"/>
    </source>
</evidence>
<evidence type="ECO:0000256" key="3">
    <source>
        <dbReference type="ARBA" id="ARBA00022452"/>
    </source>
</evidence>
<comment type="subcellular location">
    <subcellularLocation>
        <location evidence="1 10">Cell outer membrane</location>
        <topology evidence="1 10">Multi-pass membrane protein</topology>
    </subcellularLocation>
</comment>
<dbReference type="InterPro" id="IPR000531">
    <property type="entry name" value="Beta-barrel_TonB"/>
</dbReference>
<dbReference type="PANTHER" id="PTHR30442">
    <property type="entry name" value="IRON III DICITRATE TRANSPORT PROTEIN FECA"/>
    <property type="match status" value="1"/>
</dbReference>
<feature type="chain" id="PRO_5010998074" evidence="12">
    <location>
        <begin position="26"/>
        <end position="881"/>
    </location>
</feature>
<keyword evidence="12" id="KW-0732">Signal</keyword>
<feature type="domain" description="Secretin/TonB short N-terminal" evidence="13">
    <location>
        <begin position="63"/>
        <end position="114"/>
    </location>
</feature>
<keyword evidence="5 10" id="KW-0812">Transmembrane</keyword>
<dbReference type="InterPro" id="IPR011662">
    <property type="entry name" value="Secretin/TonB_short_N"/>
</dbReference>
<evidence type="ECO:0000256" key="2">
    <source>
        <dbReference type="ARBA" id="ARBA00022448"/>
    </source>
</evidence>